<evidence type="ECO:0000256" key="2">
    <source>
        <dbReference type="ARBA" id="ARBA00006706"/>
    </source>
</evidence>
<evidence type="ECO:0000256" key="3">
    <source>
        <dbReference type="ARBA" id="ARBA00022679"/>
    </source>
</evidence>
<evidence type="ECO:0000313" key="10">
    <source>
        <dbReference type="Proteomes" id="UP000005801"/>
    </source>
</evidence>
<sequence>MAMACKADARVSLDAQADVAAAMELMHCASLVHDDLPCFDDAPLRRGRPSVHAAFGEELAVLAGDGLIILAYEVIAETNLPPSAVPKLIRCISRGVGAGGGLVAGQAWESERSVGLQTYHQAKTGALFEAGARAGAILAGAPQEPWAKFGAHLGEAYQVADDLRDALGDARELGKPVGQDIAHNRPNACISLGVDGAVNRLRALLDRAIDTIPACPEPDRVVDWVDSFAGRLYAGASKSKAPRPMASQSQAANEPVAINLRA</sequence>
<dbReference type="SFLD" id="SFLDS00005">
    <property type="entry name" value="Isoprenoid_Synthase_Type_I"/>
    <property type="match status" value="1"/>
</dbReference>
<dbReference type="PROSITE" id="PS00723">
    <property type="entry name" value="POLYPRENYL_SYNTHASE_1"/>
    <property type="match status" value="1"/>
</dbReference>
<dbReference type="GO" id="GO:0008299">
    <property type="term" value="P:isoprenoid biosynthetic process"/>
    <property type="evidence" value="ECO:0007669"/>
    <property type="project" value="UniProtKB-KW"/>
</dbReference>
<comment type="similarity">
    <text evidence="2 7">Belongs to the FPP/GGPP synthase family.</text>
</comment>
<keyword evidence="5" id="KW-0460">Magnesium</keyword>
<keyword evidence="4" id="KW-0479">Metal-binding</keyword>
<dbReference type="Proteomes" id="UP000005801">
    <property type="component" value="Unassembled WGS sequence"/>
</dbReference>
<dbReference type="STRING" id="391625.PPSIR1_30559"/>
<accession>A6GGR0</accession>
<dbReference type="SUPFAM" id="SSF48576">
    <property type="entry name" value="Terpenoid synthases"/>
    <property type="match status" value="1"/>
</dbReference>
<reference evidence="9 10" key="1">
    <citation type="submission" date="2007-06" db="EMBL/GenBank/DDBJ databases">
        <authorList>
            <person name="Shimkets L."/>
            <person name="Ferriera S."/>
            <person name="Johnson J."/>
            <person name="Kravitz S."/>
            <person name="Beeson K."/>
            <person name="Sutton G."/>
            <person name="Rogers Y.-H."/>
            <person name="Friedman R."/>
            <person name="Frazier M."/>
            <person name="Venter J.C."/>
        </authorList>
    </citation>
    <scope>NUCLEOTIDE SEQUENCE [LARGE SCALE GENOMIC DNA]</scope>
    <source>
        <strain evidence="9 10">SIR-1</strain>
    </source>
</reference>
<dbReference type="GO" id="GO:0046872">
    <property type="term" value="F:metal ion binding"/>
    <property type="evidence" value="ECO:0007669"/>
    <property type="project" value="UniProtKB-KW"/>
</dbReference>
<organism evidence="9 10">
    <name type="scientific">Plesiocystis pacifica SIR-1</name>
    <dbReference type="NCBI Taxonomy" id="391625"/>
    <lineage>
        <taxon>Bacteria</taxon>
        <taxon>Pseudomonadati</taxon>
        <taxon>Myxococcota</taxon>
        <taxon>Polyangia</taxon>
        <taxon>Nannocystales</taxon>
        <taxon>Nannocystaceae</taxon>
        <taxon>Plesiocystis</taxon>
    </lineage>
</organism>
<dbReference type="InterPro" id="IPR000092">
    <property type="entry name" value="Polyprenyl_synt"/>
</dbReference>
<dbReference type="eggNOG" id="COG0142">
    <property type="taxonomic scope" value="Bacteria"/>
</dbReference>
<name>A6GGR0_9BACT</name>
<dbReference type="EMBL" id="ABCS01000109">
    <property type="protein sequence ID" value="EDM74960.1"/>
    <property type="molecule type" value="Genomic_DNA"/>
</dbReference>
<evidence type="ECO:0000256" key="1">
    <source>
        <dbReference type="ARBA" id="ARBA00001946"/>
    </source>
</evidence>
<evidence type="ECO:0000256" key="7">
    <source>
        <dbReference type="RuleBase" id="RU004466"/>
    </source>
</evidence>
<feature type="region of interest" description="Disordered" evidence="8">
    <location>
        <begin position="239"/>
        <end position="262"/>
    </location>
</feature>
<evidence type="ECO:0000256" key="4">
    <source>
        <dbReference type="ARBA" id="ARBA00022723"/>
    </source>
</evidence>
<proteinExistence type="inferred from homology"/>
<gene>
    <name evidence="9" type="ORF">PPSIR1_30559</name>
</gene>
<dbReference type="InterPro" id="IPR008949">
    <property type="entry name" value="Isoprenoid_synthase_dom_sf"/>
</dbReference>
<keyword evidence="3 7" id="KW-0808">Transferase</keyword>
<dbReference type="PANTHER" id="PTHR43281:SF1">
    <property type="entry name" value="FARNESYL DIPHOSPHATE SYNTHASE"/>
    <property type="match status" value="1"/>
</dbReference>
<protein>
    <submittedName>
        <fullName evidence="9">Geranylgeranyl pyrophosphate synthetase</fullName>
    </submittedName>
</protein>
<comment type="cofactor">
    <cofactor evidence="1">
        <name>Mg(2+)</name>
        <dbReference type="ChEBI" id="CHEBI:18420"/>
    </cofactor>
</comment>
<evidence type="ECO:0000256" key="5">
    <source>
        <dbReference type="ARBA" id="ARBA00022842"/>
    </source>
</evidence>
<evidence type="ECO:0000256" key="8">
    <source>
        <dbReference type="SAM" id="MobiDB-lite"/>
    </source>
</evidence>
<dbReference type="AlphaFoldDB" id="A6GGR0"/>
<evidence type="ECO:0000313" key="9">
    <source>
        <dbReference type="EMBL" id="EDM74960.1"/>
    </source>
</evidence>
<keyword evidence="10" id="KW-1185">Reference proteome</keyword>
<evidence type="ECO:0000256" key="6">
    <source>
        <dbReference type="ARBA" id="ARBA00023229"/>
    </source>
</evidence>
<dbReference type="GO" id="GO:0004659">
    <property type="term" value="F:prenyltransferase activity"/>
    <property type="evidence" value="ECO:0007669"/>
    <property type="project" value="InterPro"/>
</dbReference>
<keyword evidence="6" id="KW-0414">Isoprene biosynthesis</keyword>
<dbReference type="Gene3D" id="1.10.600.10">
    <property type="entry name" value="Farnesyl Diphosphate Synthase"/>
    <property type="match status" value="1"/>
</dbReference>
<dbReference type="Pfam" id="PF00348">
    <property type="entry name" value="polyprenyl_synt"/>
    <property type="match status" value="1"/>
</dbReference>
<dbReference type="CDD" id="cd00685">
    <property type="entry name" value="Trans_IPPS_HT"/>
    <property type="match status" value="1"/>
</dbReference>
<comment type="caution">
    <text evidence="9">The sequence shown here is derived from an EMBL/GenBank/DDBJ whole genome shotgun (WGS) entry which is preliminary data.</text>
</comment>
<dbReference type="PANTHER" id="PTHR43281">
    <property type="entry name" value="FARNESYL DIPHOSPHATE SYNTHASE"/>
    <property type="match status" value="1"/>
</dbReference>
<dbReference type="InterPro" id="IPR033749">
    <property type="entry name" value="Polyprenyl_synt_CS"/>
</dbReference>
<dbReference type="PROSITE" id="PS00444">
    <property type="entry name" value="POLYPRENYL_SYNTHASE_2"/>
    <property type="match status" value="1"/>
</dbReference>